<reference evidence="1" key="1">
    <citation type="journal article" date="2015" name="Front. Microbiol.">
        <title>Combining genomic sequencing methods to explore viral diversity and reveal potential virus-host interactions.</title>
        <authorList>
            <person name="Chow C.E."/>
            <person name="Winget D.M."/>
            <person name="White R.A.III."/>
            <person name="Hallam S.J."/>
            <person name="Suttle C.A."/>
        </authorList>
    </citation>
    <scope>NUCLEOTIDE SEQUENCE</scope>
    <source>
        <strain evidence="1">Anoxic3_1</strain>
    </source>
</reference>
<accession>A0A0F7L094</accession>
<reference evidence="1" key="2">
    <citation type="submission" date="2015-03" db="EMBL/GenBank/DDBJ databases">
        <authorList>
            <person name="Chow C.-E.T."/>
            <person name="Winget D.M."/>
            <person name="White R.A.III."/>
            <person name="Hallam S.J."/>
            <person name="Suttle C.A."/>
        </authorList>
    </citation>
    <scope>NUCLEOTIDE SEQUENCE</scope>
    <source>
        <strain evidence="1">Anoxic3_1</strain>
    </source>
</reference>
<evidence type="ECO:0000313" key="1">
    <source>
        <dbReference type="EMBL" id="AKH45929.1"/>
    </source>
</evidence>
<proteinExistence type="predicted"/>
<sequence>MKTSCSCAKLPALLFGRLLMLLGWIPHSPRRSIGSKTLFNPNRPDIPIMRGFGRFNSYLDFAYLVVVNPKNPAQRSHGRWDQLASPDPGTALPRRLVDCVADCPYIDFQAQMVAHRPAREYIAAT</sequence>
<protein>
    <submittedName>
        <fullName evidence="1">Uncharacterized protein</fullName>
    </submittedName>
</protein>
<name>A0A0F7L094_9VIRU</name>
<dbReference type="EMBL" id="KR029577">
    <property type="protein sequence ID" value="AKH45929.1"/>
    <property type="molecule type" value="Genomic_DNA"/>
</dbReference>
<organism evidence="1">
    <name type="scientific">uncultured marine virus</name>
    <dbReference type="NCBI Taxonomy" id="186617"/>
    <lineage>
        <taxon>Viruses</taxon>
        <taxon>environmental samples</taxon>
    </lineage>
</organism>